<dbReference type="AlphaFoldDB" id="A0A8J4F2K6"/>
<dbReference type="EMBL" id="BNCO01000016">
    <property type="protein sequence ID" value="GIL53940.1"/>
    <property type="molecule type" value="Genomic_DNA"/>
</dbReference>
<sequence>MAGGAPGQSARSVVMGGGETPADMSTAPSGGWGAARCAGASTLGSDTGVACLCLGDAPDNAGEEMATDCTSREVRLGESYSDGKEASDRGANFNGDPATVRARKRWAFPSARVWAPG</sequence>
<gene>
    <name evidence="2" type="ORF">Vafri_9509</name>
</gene>
<feature type="compositionally biased region" description="Basic and acidic residues" evidence="1">
    <location>
        <begin position="78"/>
        <end position="88"/>
    </location>
</feature>
<evidence type="ECO:0000256" key="1">
    <source>
        <dbReference type="SAM" id="MobiDB-lite"/>
    </source>
</evidence>
<dbReference type="Proteomes" id="UP000747399">
    <property type="component" value="Unassembled WGS sequence"/>
</dbReference>
<feature type="region of interest" description="Disordered" evidence="1">
    <location>
        <begin position="78"/>
        <end position="98"/>
    </location>
</feature>
<evidence type="ECO:0000313" key="3">
    <source>
        <dbReference type="Proteomes" id="UP000747399"/>
    </source>
</evidence>
<feature type="region of interest" description="Disordered" evidence="1">
    <location>
        <begin position="1"/>
        <end position="31"/>
    </location>
</feature>
<accession>A0A8J4F2K6</accession>
<evidence type="ECO:0000313" key="2">
    <source>
        <dbReference type="EMBL" id="GIL53940.1"/>
    </source>
</evidence>
<name>A0A8J4F2K6_9CHLO</name>
<protein>
    <submittedName>
        <fullName evidence="2">Uncharacterized protein</fullName>
    </submittedName>
</protein>
<comment type="caution">
    <text evidence="2">The sequence shown here is derived from an EMBL/GenBank/DDBJ whole genome shotgun (WGS) entry which is preliminary data.</text>
</comment>
<proteinExistence type="predicted"/>
<reference evidence="2" key="1">
    <citation type="journal article" date="2021" name="Proc. Natl. Acad. Sci. U.S.A.">
        <title>Three genomes in the algal genus Volvox reveal the fate of a haploid sex-determining region after a transition to homothallism.</title>
        <authorList>
            <person name="Yamamoto K."/>
            <person name="Hamaji T."/>
            <person name="Kawai-Toyooka H."/>
            <person name="Matsuzaki R."/>
            <person name="Takahashi F."/>
            <person name="Nishimura Y."/>
            <person name="Kawachi M."/>
            <person name="Noguchi H."/>
            <person name="Minakuchi Y."/>
            <person name="Umen J.G."/>
            <person name="Toyoda A."/>
            <person name="Nozaki H."/>
        </authorList>
    </citation>
    <scope>NUCLEOTIDE SEQUENCE</scope>
    <source>
        <strain evidence="2">NIES-3780</strain>
    </source>
</reference>
<keyword evidence="3" id="KW-1185">Reference proteome</keyword>
<organism evidence="2 3">
    <name type="scientific">Volvox africanus</name>
    <dbReference type="NCBI Taxonomy" id="51714"/>
    <lineage>
        <taxon>Eukaryota</taxon>
        <taxon>Viridiplantae</taxon>
        <taxon>Chlorophyta</taxon>
        <taxon>core chlorophytes</taxon>
        <taxon>Chlorophyceae</taxon>
        <taxon>CS clade</taxon>
        <taxon>Chlamydomonadales</taxon>
        <taxon>Volvocaceae</taxon>
        <taxon>Volvox</taxon>
    </lineage>
</organism>